<name>A0A2W5FCZ2_9SPHI</name>
<feature type="transmembrane region" description="Helical" evidence="1">
    <location>
        <begin position="229"/>
        <end position="246"/>
    </location>
</feature>
<organism evidence="3 4">
    <name type="scientific">Pseudopedobacter saltans</name>
    <dbReference type="NCBI Taxonomy" id="151895"/>
    <lineage>
        <taxon>Bacteria</taxon>
        <taxon>Pseudomonadati</taxon>
        <taxon>Bacteroidota</taxon>
        <taxon>Sphingobacteriia</taxon>
        <taxon>Sphingobacteriales</taxon>
        <taxon>Sphingobacteriaceae</taxon>
        <taxon>Pseudopedobacter</taxon>
    </lineage>
</organism>
<dbReference type="Proteomes" id="UP000249645">
    <property type="component" value="Unassembled WGS sequence"/>
</dbReference>
<keyword evidence="1" id="KW-1133">Transmembrane helix</keyword>
<dbReference type="GO" id="GO:0080120">
    <property type="term" value="P:CAAX-box protein maturation"/>
    <property type="evidence" value="ECO:0007669"/>
    <property type="project" value="UniProtKB-ARBA"/>
</dbReference>
<accession>A0A2W5FCZ2</accession>
<feature type="transmembrane region" description="Helical" evidence="1">
    <location>
        <begin position="174"/>
        <end position="192"/>
    </location>
</feature>
<feature type="transmembrane region" description="Helical" evidence="1">
    <location>
        <begin position="31"/>
        <end position="55"/>
    </location>
</feature>
<dbReference type="PANTHER" id="PTHR43592">
    <property type="entry name" value="CAAX AMINO TERMINAL PROTEASE"/>
    <property type="match status" value="1"/>
</dbReference>
<feature type="transmembrane region" description="Helical" evidence="1">
    <location>
        <begin position="116"/>
        <end position="137"/>
    </location>
</feature>
<protein>
    <recommendedName>
        <fullName evidence="2">CAAX prenyl protease 2/Lysostaphin resistance protein A-like domain-containing protein</fullName>
    </recommendedName>
</protein>
<proteinExistence type="predicted"/>
<feature type="transmembrane region" description="Helical" evidence="1">
    <location>
        <begin position="287"/>
        <end position="308"/>
    </location>
</feature>
<sequence length="318" mass="36111">MEDQSSVSTSSIPENPIPSRFVIEYSPASQFGILVGMAFVGMIIGNVLALVPILLKGISLTGLAAAMTDPANVSMIRWMQVIGTFFTFLFPVWIFQKIVRPPKDFLHVRTKSSKETWILVVLIAFASLPVTDLFGSFNQWIPLPARLAKLFHGLENAYNDQIMLLMQMKGIPDLIISLVLVALLPAIFEETFFRGAFQNVIVKWFKRPYLAILVTSIIFSAIHMSYYGFLPRAFLGVLLGCVYYWTKDLKLNILIHFLNNAISVVTFYVLSSKNQLTQEKMNESMPWYYQIIGVFVFSFLATLLYKYVQKQNTNTTQI</sequence>
<gene>
    <name evidence="3" type="ORF">DI598_02990</name>
</gene>
<reference evidence="3 4" key="1">
    <citation type="submission" date="2017-11" db="EMBL/GenBank/DDBJ databases">
        <title>Infants hospitalized years apart are colonized by the same room-sourced microbial strains.</title>
        <authorList>
            <person name="Brooks B."/>
            <person name="Olm M.R."/>
            <person name="Firek B.A."/>
            <person name="Baker R."/>
            <person name="Thomas B.C."/>
            <person name="Morowitz M.J."/>
            <person name="Banfield J.F."/>
        </authorList>
    </citation>
    <scope>NUCLEOTIDE SEQUENCE [LARGE SCALE GENOMIC DNA]</scope>
    <source>
        <strain evidence="3">S2_009_000_R2_76</strain>
    </source>
</reference>
<dbReference type="PANTHER" id="PTHR43592:SF15">
    <property type="entry name" value="CAAX AMINO TERMINAL PROTEASE FAMILY PROTEIN"/>
    <property type="match status" value="1"/>
</dbReference>
<evidence type="ECO:0000313" key="3">
    <source>
        <dbReference type="EMBL" id="PZP51520.1"/>
    </source>
</evidence>
<dbReference type="AlphaFoldDB" id="A0A2W5FCZ2"/>
<evidence type="ECO:0000256" key="1">
    <source>
        <dbReference type="SAM" id="Phobius"/>
    </source>
</evidence>
<dbReference type="Pfam" id="PF02517">
    <property type="entry name" value="Rce1-like"/>
    <property type="match status" value="1"/>
</dbReference>
<feature type="transmembrane region" description="Helical" evidence="1">
    <location>
        <begin position="253"/>
        <end position="271"/>
    </location>
</feature>
<feature type="transmembrane region" description="Helical" evidence="1">
    <location>
        <begin position="75"/>
        <end position="95"/>
    </location>
</feature>
<dbReference type="GO" id="GO:0004175">
    <property type="term" value="F:endopeptidase activity"/>
    <property type="evidence" value="ECO:0007669"/>
    <property type="project" value="UniProtKB-ARBA"/>
</dbReference>
<evidence type="ECO:0000259" key="2">
    <source>
        <dbReference type="Pfam" id="PF02517"/>
    </source>
</evidence>
<keyword evidence="1" id="KW-0472">Membrane</keyword>
<keyword evidence="1" id="KW-0812">Transmembrane</keyword>
<dbReference type="EMBL" id="QFOI01000028">
    <property type="protein sequence ID" value="PZP51520.1"/>
    <property type="molecule type" value="Genomic_DNA"/>
</dbReference>
<feature type="transmembrane region" description="Helical" evidence="1">
    <location>
        <begin position="204"/>
        <end position="223"/>
    </location>
</feature>
<feature type="domain" description="CAAX prenyl protease 2/Lysostaphin resistance protein A-like" evidence="2">
    <location>
        <begin position="174"/>
        <end position="262"/>
    </location>
</feature>
<comment type="caution">
    <text evidence="3">The sequence shown here is derived from an EMBL/GenBank/DDBJ whole genome shotgun (WGS) entry which is preliminary data.</text>
</comment>
<dbReference type="InterPro" id="IPR003675">
    <property type="entry name" value="Rce1/LyrA-like_dom"/>
</dbReference>
<evidence type="ECO:0000313" key="4">
    <source>
        <dbReference type="Proteomes" id="UP000249645"/>
    </source>
</evidence>